<keyword evidence="3" id="KW-1185">Reference proteome</keyword>
<comment type="caution">
    <text evidence="2">The sequence shown here is derived from an EMBL/GenBank/DDBJ whole genome shotgun (WGS) entry which is preliminary data.</text>
</comment>
<protein>
    <submittedName>
        <fullName evidence="2">Uncharacterized protein</fullName>
    </submittedName>
</protein>
<evidence type="ECO:0000313" key="3">
    <source>
        <dbReference type="Proteomes" id="UP000053024"/>
    </source>
</evidence>
<feature type="transmembrane region" description="Helical" evidence="1">
    <location>
        <begin position="24"/>
        <end position="44"/>
    </location>
</feature>
<dbReference type="STRING" id="285568.AQJ66_27985"/>
<dbReference type="Proteomes" id="UP000053024">
    <property type="component" value="Unassembled WGS sequence"/>
</dbReference>
<sequence length="79" mass="8420">MGWLQGQTEAPAIFKLTRRPNFSAQGLGLSVCVPVSITAGVWVGRMPETRDALRHVPLAGSGLPAEQHQCAKDLALVVL</sequence>
<accession>A0A101ST96</accession>
<dbReference type="AlphaFoldDB" id="A0A101ST96"/>
<evidence type="ECO:0000256" key="1">
    <source>
        <dbReference type="SAM" id="Phobius"/>
    </source>
</evidence>
<reference evidence="2 3" key="1">
    <citation type="submission" date="2015-10" db="EMBL/GenBank/DDBJ databases">
        <title>Draft genome sequence of Streptomyces bungoensis DSM 41781, type strain for the species Streptomyces bungoensis.</title>
        <authorList>
            <person name="Ruckert C."/>
            <person name="Winkler A."/>
            <person name="Kalinowski J."/>
            <person name="Kampfer P."/>
            <person name="Glaeser S."/>
        </authorList>
    </citation>
    <scope>NUCLEOTIDE SEQUENCE [LARGE SCALE GENOMIC DNA]</scope>
    <source>
        <strain evidence="2 3">DSM 41781</strain>
    </source>
</reference>
<name>A0A101ST96_9ACTN</name>
<gene>
    <name evidence="2" type="ORF">AQJ66_27985</name>
</gene>
<organism evidence="2 3">
    <name type="scientific">Streptomyces bungoensis</name>
    <dbReference type="NCBI Taxonomy" id="285568"/>
    <lineage>
        <taxon>Bacteria</taxon>
        <taxon>Bacillati</taxon>
        <taxon>Actinomycetota</taxon>
        <taxon>Actinomycetes</taxon>
        <taxon>Kitasatosporales</taxon>
        <taxon>Streptomycetaceae</taxon>
        <taxon>Streptomyces</taxon>
    </lineage>
</organism>
<keyword evidence="1" id="KW-1133">Transmembrane helix</keyword>
<proteinExistence type="predicted"/>
<keyword evidence="1" id="KW-0472">Membrane</keyword>
<evidence type="ECO:0000313" key="2">
    <source>
        <dbReference type="EMBL" id="KUN79797.1"/>
    </source>
</evidence>
<dbReference type="EMBL" id="LMWX01000051">
    <property type="protein sequence ID" value="KUN79797.1"/>
    <property type="molecule type" value="Genomic_DNA"/>
</dbReference>
<keyword evidence="1" id="KW-0812">Transmembrane</keyword>